<evidence type="ECO:0000256" key="1">
    <source>
        <dbReference type="SAM" id="MobiDB-lite"/>
    </source>
</evidence>
<feature type="region of interest" description="Disordered" evidence="1">
    <location>
        <begin position="1"/>
        <end position="20"/>
    </location>
</feature>
<evidence type="ECO:0000313" key="3">
    <source>
        <dbReference type="Proteomes" id="UP000215127"/>
    </source>
</evidence>
<reference evidence="2 3" key="1">
    <citation type="submission" date="2016-06" db="EMBL/GenBank/DDBJ databases">
        <authorList>
            <person name="Kjaerup R.B."/>
            <person name="Dalgaard T.S."/>
            <person name="Juul-Madsen H.R."/>
        </authorList>
    </citation>
    <scope>NUCLEOTIDE SEQUENCE [LARGE SCALE GENOMIC DNA]</scope>
</reference>
<dbReference type="AlphaFoldDB" id="A0A1X7SA61"/>
<dbReference type="Proteomes" id="UP000215127">
    <property type="component" value="Chromosome 20"/>
</dbReference>
<organism evidence="2 3">
    <name type="scientific">Zymoseptoria tritici (strain ST99CH_3D7)</name>
    <dbReference type="NCBI Taxonomy" id="1276538"/>
    <lineage>
        <taxon>Eukaryota</taxon>
        <taxon>Fungi</taxon>
        <taxon>Dikarya</taxon>
        <taxon>Ascomycota</taxon>
        <taxon>Pezizomycotina</taxon>
        <taxon>Dothideomycetes</taxon>
        <taxon>Dothideomycetidae</taxon>
        <taxon>Mycosphaerellales</taxon>
        <taxon>Mycosphaerellaceae</taxon>
        <taxon>Zymoseptoria</taxon>
    </lineage>
</organism>
<proteinExistence type="predicted"/>
<keyword evidence="3" id="KW-1185">Reference proteome</keyword>
<accession>A0A1X7SA61</accession>
<sequence>MCPLPPTNHQRDPANSPQSAWSPACARVRLLLPAVHIHIKSRSRCQQFLYFNLPSARYTRGRRARAA</sequence>
<gene>
    <name evidence="2" type="ORF">ZT3D7_G11704</name>
</gene>
<protein>
    <submittedName>
        <fullName evidence="2">Uncharacterized protein</fullName>
    </submittedName>
</protein>
<dbReference type="EMBL" id="LT853708">
    <property type="protein sequence ID" value="SMQ56549.1"/>
    <property type="molecule type" value="Genomic_DNA"/>
</dbReference>
<evidence type="ECO:0000313" key="2">
    <source>
        <dbReference type="EMBL" id="SMQ56549.1"/>
    </source>
</evidence>
<name>A0A1X7SA61_ZYMT9</name>